<dbReference type="Proteomes" id="UP001054945">
    <property type="component" value="Unassembled WGS sequence"/>
</dbReference>
<comment type="caution">
    <text evidence="3">The sequence shown here is derived from an EMBL/GenBank/DDBJ whole genome shotgun (WGS) entry which is preliminary data.</text>
</comment>
<dbReference type="EMBL" id="BPLR01009566">
    <property type="protein sequence ID" value="GIY32903.1"/>
    <property type="molecule type" value="Genomic_DNA"/>
</dbReference>
<evidence type="ECO:0000313" key="3">
    <source>
        <dbReference type="EMBL" id="GIY32903.1"/>
    </source>
</evidence>
<accession>A0AAV4SEQ1</accession>
<protein>
    <submittedName>
        <fullName evidence="3">Uncharacterized protein</fullName>
    </submittedName>
</protein>
<evidence type="ECO:0000256" key="2">
    <source>
        <dbReference type="SAM" id="Phobius"/>
    </source>
</evidence>
<feature type="compositionally biased region" description="Polar residues" evidence="1">
    <location>
        <begin position="87"/>
        <end position="97"/>
    </location>
</feature>
<evidence type="ECO:0000313" key="4">
    <source>
        <dbReference type="Proteomes" id="UP001054945"/>
    </source>
</evidence>
<sequence length="97" mass="10341">MHTYVSNVLLVLTIICIGLVQKLFQLSCLNRAFRVSFSVSGLVLEVRGTSSGNLEGEDPPPTSHHLSYCSGKPGTLPIPASPPTRPADQTKNTPAPL</sequence>
<feature type="transmembrane region" description="Helical" evidence="2">
    <location>
        <begin position="6"/>
        <end position="24"/>
    </location>
</feature>
<keyword evidence="2" id="KW-1133">Transmembrane helix</keyword>
<feature type="region of interest" description="Disordered" evidence="1">
    <location>
        <begin position="49"/>
        <end position="97"/>
    </location>
</feature>
<dbReference type="AlphaFoldDB" id="A0AAV4SEQ1"/>
<name>A0AAV4SEQ1_CAEEX</name>
<organism evidence="3 4">
    <name type="scientific">Caerostris extrusa</name>
    <name type="common">Bark spider</name>
    <name type="synonym">Caerostris bankana</name>
    <dbReference type="NCBI Taxonomy" id="172846"/>
    <lineage>
        <taxon>Eukaryota</taxon>
        <taxon>Metazoa</taxon>
        <taxon>Ecdysozoa</taxon>
        <taxon>Arthropoda</taxon>
        <taxon>Chelicerata</taxon>
        <taxon>Arachnida</taxon>
        <taxon>Araneae</taxon>
        <taxon>Araneomorphae</taxon>
        <taxon>Entelegynae</taxon>
        <taxon>Araneoidea</taxon>
        <taxon>Araneidae</taxon>
        <taxon>Caerostris</taxon>
    </lineage>
</organism>
<reference evidence="3 4" key="1">
    <citation type="submission" date="2021-06" db="EMBL/GenBank/DDBJ databases">
        <title>Caerostris extrusa draft genome.</title>
        <authorList>
            <person name="Kono N."/>
            <person name="Arakawa K."/>
        </authorList>
    </citation>
    <scope>NUCLEOTIDE SEQUENCE [LARGE SCALE GENOMIC DNA]</scope>
</reference>
<gene>
    <name evidence="3" type="ORF">CEXT_561461</name>
</gene>
<evidence type="ECO:0000256" key="1">
    <source>
        <dbReference type="SAM" id="MobiDB-lite"/>
    </source>
</evidence>
<keyword evidence="2" id="KW-0812">Transmembrane</keyword>
<proteinExistence type="predicted"/>
<keyword evidence="2" id="KW-0472">Membrane</keyword>
<keyword evidence="4" id="KW-1185">Reference proteome</keyword>